<gene>
    <name evidence="2" type="ORF">JI742_09975</name>
</gene>
<evidence type="ECO:0000256" key="1">
    <source>
        <dbReference type="SAM" id="MobiDB-lite"/>
    </source>
</evidence>
<name>A0A9X0XFZ9_9BURK</name>
<dbReference type="RefSeq" id="WP_201826102.1">
    <property type="nucleotide sequence ID" value="NZ_JAERRA010000001.1"/>
</dbReference>
<keyword evidence="3" id="KW-1185">Reference proteome</keyword>
<dbReference type="AlphaFoldDB" id="A0A9X0XFZ9"/>
<evidence type="ECO:0000313" key="2">
    <source>
        <dbReference type="EMBL" id="MBL0720217.1"/>
    </source>
</evidence>
<organism evidence="2 3">
    <name type="scientific">Aquariibacter lacus</name>
    <dbReference type="NCBI Taxonomy" id="2801332"/>
    <lineage>
        <taxon>Bacteria</taxon>
        <taxon>Pseudomonadati</taxon>
        <taxon>Pseudomonadota</taxon>
        <taxon>Betaproteobacteria</taxon>
        <taxon>Burkholderiales</taxon>
        <taxon>Sphaerotilaceae</taxon>
        <taxon>Aquariibacter</taxon>
    </lineage>
</organism>
<dbReference type="EMBL" id="JAERRA010000001">
    <property type="protein sequence ID" value="MBL0720217.1"/>
    <property type="molecule type" value="Genomic_DNA"/>
</dbReference>
<evidence type="ECO:0000313" key="3">
    <source>
        <dbReference type="Proteomes" id="UP000643207"/>
    </source>
</evidence>
<protein>
    <submittedName>
        <fullName evidence="2">Uncharacterized protein</fullName>
    </submittedName>
</protein>
<feature type="region of interest" description="Disordered" evidence="1">
    <location>
        <begin position="107"/>
        <end position="146"/>
    </location>
</feature>
<dbReference type="Proteomes" id="UP000643207">
    <property type="component" value="Unassembled WGS sequence"/>
</dbReference>
<comment type="caution">
    <text evidence="2">The sequence shown here is derived from an EMBL/GenBank/DDBJ whole genome shotgun (WGS) entry which is preliminary data.</text>
</comment>
<accession>A0A9X0XFZ9</accession>
<proteinExistence type="predicted"/>
<sequence>MSRAASLRVSTSDTSTTNRPDTSRRESRTLRVMAYLARQSGRMATARACAQIGLGTTTLSGIELIRAVQSAVRCGWILVDESASRPAESVLTLTATGLDSLRSSALGQDLQPATDGPSHRPGPDTHFGAHGLPIRPGARGGIPTEALPAHIGAPLPRQAACHRHLIPSRYGDTLRWRSGQQCHALDSAARARIEELLRHG</sequence>
<reference evidence="2 3" key="1">
    <citation type="submission" date="2021-01" db="EMBL/GenBank/DDBJ databases">
        <title>Piscinibacter sp. Jin2 Genome sequencing and assembly.</title>
        <authorList>
            <person name="Kim I."/>
        </authorList>
    </citation>
    <scope>NUCLEOTIDE SEQUENCE [LARGE SCALE GENOMIC DNA]</scope>
    <source>
        <strain evidence="2 3">Jin2</strain>
    </source>
</reference>
<feature type="region of interest" description="Disordered" evidence="1">
    <location>
        <begin position="1"/>
        <end position="27"/>
    </location>
</feature>
<feature type="compositionally biased region" description="Polar residues" evidence="1">
    <location>
        <begin position="8"/>
        <end position="20"/>
    </location>
</feature>